<dbReference type="Proteomes" id="UP000828390">
    <property type="component" value="Unassembled WGS sequence"/>
</dbReference>
<protein>
    <submittedName>
        <fullName evidence="2">Uncharacterized protein</fullName>
    </submittedName>
</protein>
<reference evidence="2" key="1">
    <citation type="journal article" date="2019" name="bioRxiv">
        <title>The Genome of the Zebra Mussel, Dreissena polymorpha: A Resource for Invasive Species Research.</title>
        <authorList>
            <person name="McCartney M.A."/>
            <person name="Auch B."/>
            <person name="Kono T."/>
            <person name="Mallez S."/>
            <person name="Zhang Y."/>
            <person name="Obille A."/>
            <person name="Becker A."/>
            <person name="Abrahante J.E."/>
            <person name="Garbe J."/>
            <person name="Badalamenti J.P."/>
            <person name="Herman A."/>
            <person name="Mangelson H."/>
            <person name="Liachko I."/>
            <person name="Sullivan S."/>
            <person name="Sone E.D."/>
            <person name="Koren S."/>
            <person name="Silverstein K.A.T."/>
            <person name="Beckman K.B."/>
            <person name="Gohl D.M."/>
        </authorList>
    </citation>
    <scope>NUCLEOTIDE SEQUENCE</scope>
    <source>
        <strain evidence="2">Duluth1</strain>
        <tissue evidence="2">Whole animal</tissue>
    </source>
</reference>
<gene>
    <name evidence="2" type="ORF">DPMN_127218</name>
</gene>
<feature type="signal peptide" evidence="1">
    <location>
        <begin position="1"/>
        <end position="21"/>
    </location>
</feature>
<dbReference type="AlphaFoldDB" id="A0A9D4H0V0"/>
<keyword evidence="3" id="KW-1185">Reference proteome</keyword>
<keyword evidence="1" id="KW-0732">Signal</keyword>
<organism evidence="2 3">
    <name type="scientific">Dreissena polymorpha</name>
    <name type="common">Zebra mussel</name>
    <name type="synonym">Mytilus polymorpha</name>
    <dbReference type="NCBI Taxonomy" id="45954"/>
    <lineage>
        <taxon>Eukaryota</taxon>
        <taxon>Metazoa</taxon>
        <taxon>Spiralia</taxon>
        <taxon>Lophotrochozoa</taxon>
        <taxon>Mollusca</taxon>
        <taxon>Bivalvia</taxon>
        <taxon>Autobranchia</taxon>
        <taxon>Heteroconchia</taxon>
        <taxon>Euheterodonta</taxon>
        <taxon>Imparidentia</taxon>
        <taxon>Neoheterodontei</taxon>
        <taxon>Myida</taxon>
        <taxon>Dreissenoidea</taxon>
        <taxon>Dreissenidae</taxon>
        <taxon>Dreissena</taxon>
    </lineage>
</organism>
<dbReference type="EMBL" id="JAIWYP010000005">
    <property type="protein sequence ID" value="KAH3825343.1"/>
    <property type="molecule type" value="Genomic_DNA"/>
</dbReference>
<evidence type="ECO:0000313" key="2">
    <source>
        <dbReference type="EMBL" id="KAH3825343.1"/>
    </source>
</evidence>
<reference evidence="2" key="2">
    <citation type="submission" date="2020-11" db="EMBL/GenBank/DDBJ databases">
        <authorList>
            <person name="McCartney M.A."/>
            <person name="Auch B."/>
            <person name="Kono T."/>
            <person name="Mallez S."/>
            <person name="Becker A."/>
            <person name="Gohl D.M."/>
            <person name="Silverstein K.A.T."/>
            <person name="Koren S."/>
            <person name="Bechman K.B."/>
            <person name="Herman A."/>
            <person name="Abrahante J.E."/>
            <person name="Garbe J."/>
        </authorList>
    </citation>
    <scope>NUCLEOTIDE SEQUENCE</scope>
    <source>
        <strain evidence="2">Duluth1</strain>
        <tissue evidence="2">Whole animal</tissue>
    </source>
</reference>
<name>A0A9D4H0V0_DREPO</name>
<evidence type="ECO:0000256" key="1">
    <source>
        <dbReference type="SAM" id="SignalP"/>
    </source>
</evidence>
<feature type="chain" id="PRO_5039656077" evidence="1">
    <location>
        <begin position="22"/>
        <end position="89"/>
    </location>
</feature>
<evidence type="ECO:0000313" key="3">
    <source>
        <dbReference type="Proteomes" id="UP000828390"/>
    </source>
</evidence>
<accession>A0A9D4H0V0</accession>
<dbReference type="PROSITE" id="PS51257">
    <property type="entry name" value="PROKAR_LIPOPROTEIN"/>
    <property type="match status" value="1"/>
</dbReference>
<sequence>MKATLLCAFFAVFLATSCVLGTPVNNGRGMGGFMGGKKMMYELDGEIGDDGMMYDYDGMRTGGQMGNRNEGCKLWCQVGWVRFCCWWRI</sequence>
<comment type="caution">
    <text evidence="2">The sequence shown here is derived from an EMBL/GenBank/DDBJ whole genome shotgun (WGS) entry which is preliminary data.</text>
</comment>
<proteinExistence type="predicted"/>